<evidence type="ECO:0000256" key="4">
    <source>
        <dbReference type="ARBA" id="ARBA00022989"/>
    </source>
</evidence>
<dbReference type="PANTHER" id="PTHR33885:SF3">
    <property type="entry name" value="PHAGE SHOCK PROTEIN C"/>
    <property type="match status" value="1"/>
</dbReference>
<dbReference type="EMBL" id="JBHSGW010000004">
    <property type="protein sequence ID" value="MFC4739663.1"/>
    <property type="molecule type" value="Genomic_DNA"/>
</dbReference>
<dbReference type="RefSeq" id="WP_379739525.1">
    <property type="nucleotide sequence ID" value="NZ_JBHSGW010000004.1"/>
</dbReference>
<keyword evidence="3 6" id="KW-0812">Transmembrane</keyword>
<feature type="transmembrane region" description="Helical" evidence="6">
    <location>
        <begin position="236"/>
        <end position="261"/>
    </location>
</feature>
<feature type="transmembrane region" description="Helical" evidence="6">
    <location>
        <begin position="135"/>
        <end position="162"/>
    </location>
</feature>
<dbReference type="InterPro" id="IPR054319">
    <property type="entry name" value="PspC-rel_ToastRack"/>
</dbReference>
<evidence type="ECO:0000256" key="3">
    <source>
        <dbReference type="ARBA" id="ARBA00022692"/>
    </source>
</evidence>
<dbReference type="InterPro" id="IPR054321">
    <property type="entry name" value="PspC-rel_TM"/>
</dbReference>
<evidence type="ECO:0000259" key="7">
    <source>
        <dbReference type="Pfam" id="PF04024"/>
    </source>
</evidence>
<evidence type="ECO:0000259" key="9">
    <source>
        <dbReference type="Pfam" id="PF22744"/>
    </source>
</evidence>
<comment type="caution">
    <text evidence="10">The sequence shown here is derived from an EMBL/GenBank/DDBJ whole genome shotgun (WGS) entry which is preliminary data.</text>
</comment>
<keyword evidence="4 6" id="KW-1133">Transmembrane helix</keyword>
<feature type="domain" description="PspC-related transmembrane region" evidence="8">
    <location>
        <begin position="206"/>
        <end position="348"/>
    </location>
</feature>
<comment type="subcellular location">
    <subcellularLocation>
        <location evidence="1">Cell membrane</location>
        <topology evidence="1">Single-pass membrane protein</topology>
    </subcellularLocation>
</comment>
<organism evidence="10 11">
    <name type="scientific">Flavobacterium ponti</name>
    <dbReference type="NCBI Taxonomy" id="665133"/>
    <lineage>
        <taxon>Bacteria</taxon>
        <taxon>Pseudomonadati</taxon>
        <taxon>Bacteroidota</taxon>
        <taxon>Flavobacteriia</taxon>
        <taxon>Flavobacteriales</taxon>
        <taxon>Flavobacteriaceae</taxon>
        <taxon>Flavobacterium</taxon>
    </lineage>
</organism>
<dbReference type="InterPro" id="IPR052027">
    <property type="entry name" value="PspC"/>
</dbReference>
<dbReference type="Proteomes" id="UP001595885">
    <property type="component" value="Unassembled WGS sequence"/>
</dbReference>
<gene>
    <name evidence="10" type="ORF">ACFO3U_06615</name>
</gene>
<dbReference type="PANTHER" id="PTHR33885">
    <property type="entry name" value="PHAGE SHOCK PROTEIN C"/>
    <property type="match status" value="1"/>
</dbReference>
<keyword evidence="5 6" id="KW-0472">Membrane</keyword>
<dbReference type="Pfam" id="PF04024">
    <property type="entry name" value="PspC"/>
    <property type="match status" value="1"/>
</dbReference>
<name>A0ABV9P231_9FLAO</name>
<evidence type="ECO:0000313" key="10">
    <source>
        <dbReference type="EMBL" id="MFC4739663.1"/>
    </source>
</evidence>
<dbReference type="Pfam" id="PF22571">
    <property type="entry name" value="LiaI-LiaF-TM_PspC"/>
    <property type="match status" value="1"/>
</dbReference>
<evidence type="ECO:0000256" key="5">
    <source>
        <dbReference type="ARBA" id="ARBA00023136"/>
    </source>
</evidence>
<protein>
    <submittedName>
        <fullName evidence="10">PspC domain-containing protein</fullName>
    </submittedName>
</protein>
<dbReference type="InterPro" id="IPR007168">
    <property type="entry name" value="Phageshock_PspC_N"/>
</dbReference>
<reference evidence="11" key="1">
    <citation type="journal article" date="2019" name="Int. J. Syst. Evol. Microbiol.">
        <title>The Global Catalogue of Microorganisms (GCM) 10K type strain sequencing project: providing services to taxonomists for standard genome sequencing and annotation.</title>
        <authorList>
            <consortium name="The Broad Institute Genomics Platform"/>
            <consortium name="The Broad Institute Genome Sequencing Center for Infectious Disease"/>
            <person name="Wu L."/>
            <person name="Ma J."/>
        </authorList>
    </citation>
    <scope>NUCLEOTIDE SEQUENCE [LARGE SCALE GENOMIC DNA]</scope>
    <source>
        <strain evidence="11">CCUG 50349</strain>
    </source>
</reference>
<feature type="domain" description="PspC-related ToastRack" evidence="9">
    <location>
        <begin position="393"/>
        <end position="525"/>
    </location>
</feature>
<feature type="domain" description="Phage shock protein PspC N-terminal" evidence="7">
    <location>
        <begin position="108"/>
        <end position="165"/>
    </location>
</feature>
<feature type="transmembrane region" description="Helical" evidence="6">
    <location>
        <begin position="287"/>
        <end position="313"/>
    </location>
</feature>
<evidence type="ECO:0000259" key="8">
    <source>
        <dbReference type="Pfam" id="PF22571"/>
    </source>
</evidence>
<proteinExistence type="predicted"/>
<evidence type="ECO:0000256" key="6">
    <source>
        <dbReference type="SAM" id="Phobius"/>
    </source>
</evidence>
<accession>A0ABV9P231</accession>
<feature type="transmembrane region" description="Helical" evidence="6">
    <location>
        <begin position="325"/>
        <end position="343"/>
    </location>
</feature>
<keyword evidence="11" id="KW-1185">Reference proteome</keyword>
<dbReference type="Pfam" id="PF22744">
    <property type="entry name" value="Toast-rack_PspC-Cterm"/>
    <property type="match status" value="1"/>
</dbReference>
<evidence type="ECO:0000256" key="1">
    <source>
        <dbReference type="ARBA" id="ARBA00004162"/>
    </source>
</evidence>
<evidence type="ECO:0000256" key="2">
    <source>
        <dbReference type="ARBA" id="ARBA00022475"/>
    </source>
</evidence>
<evidence type="ECO:0000313" key="11">
    <source>
        <dbReference type="Proteomes" id="UP001595885"/>
    </source>
</evidence>
<keyword evidence="2" id="KW-1003">Cell membrane</keyword>
<sequence>MNKTISINLGGFFFHIDEDAFSKLTRYLDAVKRSLSPEGREEIIKDIESRIAELFQEKIKNEKQVIGSKEVDDMIVIMGQPEDYKIDDEPKNSFNNSNYNYSNNGGTKKLYRDKDNSIIGGVLSGVSQYIGIDPIWLRIFMAILLVFFGTGFFIYIILWIIIPEAKTTTQKLEMRGMPINITNIEKKVKEGIDDITSKISDIDTEKMMYNARNSSQRVGSTIEDIFTTILKIIGKLLGGFIVLVTSVSLIGLLIGTIFMFFSSTLDHVHMPWNEYLRASNYTDFPMWILYIFSFFAAAIPIFFFFILGLKLLVNNVKSIGSYAKYSLLGLWILSIVFLVYFGLRQASEVSRESKVVEKREIILTPNDTLKINMKYNDFYTKSVYRKTDFKFVVDEKDKEIIYSNNVKIHLMKTDETKTYIQIEKVANGSSYNDAKERAKNIVYNFDIQGNIINLDNYLITDRNNKFRDQEVHIYIYIPKGTVIFPNETISDYLTNHNSDIDMYYGRENHYYKLIDGDFECLDCPEEIENNKWNSDEDNNVEIKINGQDIINSETEIKTINVDENGISIQTKNKK</sequence>